<protein>
    <submittedName>
        <fullName evidence="1">Uncharacterized protein</fullName>
    </submittedName>
</protein>
<dbReference type="AlphaFoldDB" id="A0A645FZJ8"/>
<evidence type="ECO:0000313" key="1">
    <source>
        <dbReference type="EMBL" id="MPN17343.1"/>
    </source>
</evidence>
<accession>A0A645FZJ8</accession>
<reference evidence="1" key="1">
    <citation type="submission" date="2019-08" db="EMBL/GenBank/DDBJ databases">
        <authorList>
            <person name="Kucharzyk K."/>
            <person name="Murdoch R.W."/>
            <person name="Higgins S."/>
            <person name="Loffler F."/>
        </authorList>
    </citation>
    <scope>NUCLEOTIDE SEQUENCE</scope>
</reference>
<dbReference type="EMBL" id="VSSQ01064445">
    <property type="protein sequence ID" value="MPN17343.1"/>
    <property type="molecule type" value="Genomic_DNA"/>
</dbReference>
<organism evidence="1">
    <name type="scientific">bioreactor metagenome</name>
    <dbReference type="NCBI Taxonomy" id="1076179"/>
    <lineage>
        <taxon>unclassified sequences</taxon>
        <taxon>metagenomes</taxon>
        <taxon>ecological metagenomes</taxon>
    </lineage>
</organism>
<name>A0A645FZJ8_9ZZZZ</name>
<comment type="caution">
    <text evidence="1">The sequence shown here is derived from an EMBL/GenBank/DDBJ whole genome shotgun (WGS) entry which is preliminary data.</text>
</comment>
<proteinExistence type="predicted"/>
<sequence>MLQGFSAAIDRLPVSGNVSISRRYNAAGRTLLDDMTLPMGGTRGVESLHYRMEAAGSDSDKTLLEIAMQPKAAGQSQGSFYSLSLEGGPVADDPGGSMHSFTGTLLIRNEPEGTEGFTVQTGEQDDERTYEFNLSYDQGVEQQDPQTRQYTRAQEYSLLIKPQNIEGEGDQSLTLKVTLSSGADTRSATRFEGTFSWQDMSNETKIEAAVSGGSAAPWLIPSVEAAGAIRLDRMNESELASQKTGLQADLLAAVTRLGIAFLMPKP</sequence>
<gene>
    <name evidence="1" type="ORF">SDC9_164696</name>
</gene>